<proteinExistence type="predicted"/>
<dbReference type="AlphaFoldDB" id="A0A0J7BAK8"/>
<name>A0A0J7BAK8_COCIT</name>
<evidence type="ECO:0000256" key="1">
    <source>
        <dbReference type="SAM" id="MobiDB-lite"/>
    </source>
</evidence>
<dbReference type="EMBL" id="DS028096">
    <property type="protein sequence ID" value="KMP07077.1"/>
    <property type="molecule type" value="Genomic_DNA"/>
</dbReference>
<evidence type="ECO:0000313" key="2">
    <source>
        <dbReference type="EMBL" id="KMP07077.1"/>
    </source>
</evidence>
<reference evidence="3" key="1">
    <citation type="journal article" date="2010" name="Genome Res.">
        <title>Population genomic sequencing of Coccidioides fungi reveals recent hybridization and transposon control.</title>
        <authorList>
            <person name="Neafsey D.E."/>
            <person name="Barker B.M."/>
            <person name="Sharpton T.J."/>
            <person name="Stajich J.E."/>
            <person name="Park D.J."/>
            <person name="Whiston E."/>
            <person name="Hung C.-Y."/>
            <person name="McMahan C."/>
            <person name="White J."/>
            <person name="Sykes S."/>
            <person name="Heiman D."/>
            <person name="Young S."/>
            <person name="Zeng Q."/>
            <person name="Abouelleil A."/>
            <person name="Aftuck L."/>
            <person name="Bessette D."/>
            <person name="Brown A."/>
            <person name="FitzGerald M."/>
            <person name="Lui A."/>
            <person name="Macdonald J.P."/>
            <person name="Priest M."/>
            <person name="Orbach M.J."/>
            <person name="Galgiani J.N."/>
            <person name="Kirkland T.N."/>
            <person name="Cole G.T."/>
            <person name="Birren B.W."/>
            <person name="Henn M.R."/>
            <person name="Taylor J.W."/>
            <person name="Rounsley S.D."/>
        </authorList>
    </citation>
    <scope>NUCLEOTIDE SEQUENCE [LARGE SCALE GENOMIC DNA]</scope>
    <source>
        <strain evidence="3">RMSCC 2394</strain>
    </source>
</reference>
<organism evidence="2 3">
    <name type="scientific">Coccidioides immitis RMSCC 2394</name>
    <dbReference type="NCBI Taxonomy" id="404692"/>
    <lineage>
        <taxon>Eukaryota</taxon>
        <taxon>Fungi</taxon>
        <taxon>Dikarya</taxon>
        <taxon>Ascomycota</taxon>
        <taxon>Pezizomycotina</taxon>
        <taxon>Eurotiomycetes</taxon>
        <taxon>Eurotiomycetidae</taxon>
        <taxon>Onygenales</taxon>
        <taxon>Onygenaceae</taxon>
        <taxon>Coccidioides</taxon>
    </lineage>
</organism>
<dbReference type="Proteomes" id="UP000054565">
    <property type="component" value="Unassembled WGS sequence"/>
</dbReference>
<evidence type="ECO:0000313" key="3">
    <source>
        <dbReference type="Proteomes" id="UP000054565"/>
    </source>
</evidence>
<feature type="region of interest" description="Disordered" evidence="1">
    <location>
        <begin position="1"/>
        <end position="30"/>
    </location>
</feature>
<gene>
    <name evidence="2" type="ORF">CIRG_06758</name>
</gene>
<sequence length="56" mass="6386">MDLADESVQQSAAERHRTRPQPYKSPKPQAELLLRRAFVTSNSCYGCMTDRKSESN</sequence>
<accession>A0A0J7BAK8</accession>
<protein>
    <submittedName>
        <fullName evidence="2">Uncharacterized protein</fullName>
    </submittedName>
</protein>